<dbReference type="AlphaFoldDB" id="A0A1F8C137"/>
<organism evidence="12 13">
    <name type="scientific">Candidatus Woesebacteria bacterium RIFCSPLOWO2_01_FULL_44_14</name>
    <dbReference type="NCBI Taxonomy" id="1802525"/>
    <lineage>
        <taxon>Bacteria</taxon>
        <taxon>Candidatus Woeseibacteriota</taxon>
    </lineage>
</organism>
<dbReference type="EMBL" id="MGHL01000006">
    <property type="protein sequence ID" value="OGM70064.1"/>
    <property type="molecule type" value="Genomic_DNA"/>
</dbReference>
<keyword evidence="4 9" id="KW-0812">Transmembrane</keyword>
<feature type="domain" description="Membrane insertase YidC/Oxa/ALB C-terminal" evidence="11">
    <location>
        <begin position="25"/>
        <end position="247"/>
    </location>
</feature>
<accession>A0A1F8C137</accession>
<dbReference type="GO" id="GO:0032977">
    <property type="term" value="F:membrane insertase activity"/>
    <property type="evidence" value="ECO:0007669"/>
    <property type="project" value="InterPro"/>
</dbReference>
<dbReference type="PANTHER" id="PTHR12428:SF65">
    <property type="entry name" value="CYTOCHROME C OXIDASE ASSEMBLY PROTEIN COX18, MITOCHONDRIAL"/>
    <property type="match status" value="1"/>
</dbReference>
<keyword evidence="3" id="KW-1003">Cell membrane</keyword>
<evidence type="ECO:0000256" key="3">
    <source>
        <dbReference type="ARBA" id="ARBA00022475"/>
    </source>
</evidence>
<comment type="subcellular location">
    <subcellularLocation>
        <location evidence="1">Cell membrane</location>
        <topology evidence="1">Multi-pass membrane protein</topology>
    </subcellularLocation>
    <subcellularLocation>
        <location evidence="9">Membrane</location>
        <topology evidence="9">Multi-pass membrane protein</topology>
    </subcellularLocation>
</comment>
<keyword evidence="2" id="KW-0813">Transport</keyword>
<feature type="transmembrane region" description="Helical" evidence="10">
    <location>
        <begin position="94"/>
        <end position="115"/>
    </location>
</feature>
<dbReference type="PANTHER" id="PTHR12428">
    <property type="entry name" value="OXA1"/>
    <property type="match status" value="1"/>
</dbReference>
<sequence length="266" mass="30059">MFRLLIKEPLANGLIIFYRLFGENMGIAIIAFTIALRLALNPLTKKYMDSMKKMREFAPQLNKLKDKHKGDKTKLLQAQMEFYKQKGIKPGGGFLPYIVQIVILITFFSLFMNVFSNQNIVEGFNQYLYEPLKLSTDTAINLKFLYADISKPDVFKVDFLPFALPGPIIIIAALVQGISAKLMSPQTKTEAKLAGKTKEVTDDFATAMQNSAIYTFPIITILAGMRFPAGLALYWAVFSLFQLVQQTNGKMFSNLLKSSPWKKLKN</sequence>
<name>A0A1F8C137_9BACT</name>
<protein>
    <recommendedName>
        <fullName evidence="11">Membrane insertase YidC/Oxa/ALB C-terminal domain-containing protein</fullName>
    </recommendedName>
</protein>
<dbReference type="STRING" id="1802525.A2975_03240"/>
<dbReference type="GO" id="GO:0005886">
    <property type="term" value="C:plasma membrane"/>
    <property type="evidence" value="ECO:0007669"/>
    <property type="project" value="UniProtKB-SubCell"/>
</dbReference>
<dbReference type="GO" id="GO:0015031">
    <property type="term" value="P:protein transport"/>
    <property type="evidence" value="ECO:0007669"/>
    <property type="project" value="UniProtKB-KW"/>
</dbReference>
<proteinExistence type="inferred from homology"/>
<gene>
    <name evidence="12" type="ORF">A2975_03240</name>
</gene>
<keyword evidence="8" id="KW-0143">Chaperone</keyword>
<dbReference type="Pfam" id="PF02096">
    <property type="entry name" value="60KD_IMP"/>
    <property type="match status" value="1"/>
</dbReference>
<evidence type="ECO:0000256" key="1">
    <source>
        <dbReference type="ARBA" id="ARBA00004651"/>
    </source>
</evidence>
<evidence type="ECO:0000256" key="6">
    <source>
        <dbReference type="ARBA" id="ARBA00022989"/>
    </source>
</evidence>
<dbReference type="GO" id="GO:0051205">
    <property type="term" value="P:protein insertion into membrane"/>
    <property type="evidence" value="ECO:0007669"/>
    <property type="project" value="TreeGrafter"/>
</dbReference>
<dbReference type="InterPro" id="IPR001708">
    <property type="entry name" value="YidC/ALB3/OXA1/COX18"/>
</dbReference>
<keyword evidence="6 10" id="KW-1133">Transmembrane helix</keyword>
<keyword evidence="5" id="KW-0653">Protein transport</keyword>
<evidence type="ECO:0000256" key="10">
    <source>
        <dbReference type="SAM" id="Phobius"/>
    </source>
</evidence>
<evidence type="ECO:0000256" key="2">
    <source>
        <dbReference type="ARBA" id="ARBA00022448"/>
    </source>
</evidence>
<evidence type="ECO:0000256" key="4">
    <source>
        <dbReference type="ARBA" id="ARBA00022692"/>
    </source>
</evidence>
<evidence type="ECO:0000256" key="7">
    <source>
        <dbReference type="ARBA" id="ARBA00023136"/>
    </source>
</evidence>
<dbReference type="CDD" id="cd20070">
    <property type="entry name" value="5TM_YidC_Alb3"/>
    <property type="match status" value="1"/>
</dbReference>
<comment type="similarity">
    <text evidence="9">Belongs to the OXA1/ALB3/YidC family.</text>
</comment>
<evidence type="ECO:0000313" key="13">
    <source>
        <dbReference type="Proteomes" id="UP000178429"/>
    </source>
</evidence>
<evidence type="ECO:0000259" key="11">
    <source>
        <dbReference type="Pfam" id="PF02096"/>
    </source>
</evidence>
<dbReference type="InterPro" id="IPR047196">
    <property type="entry name" value="YidC_ALB_C"/>
</dbReference>
<feature type="transmembrane region" description="Helical" evidence="10">
    <location>
        <begin position="25"/>
        <end position="44"/>
    </location>
</feature>
<feature type="transmembrane region" description="Helical" evidence="10">
    <location>
        <begin position="213"/>
        <end position="237"/>
    </location>
</feature>
<dbReference type="NCBIfam" id="TIGR03592">
    <property type="entry name" value="yidC_oxa1_cterm"/>
    <property type="match status" value="1"/>
</dbReference>
<reference evidence="12 13" key="1">
    <citation type="journal article" date="2016" name="Nat. Commun.">
        <title>Thousands of microbial genomes shed light on interconnected biogeochemical processes in an aquifer system.</title>
        <authorList>
            <person name="Anantharaman K."/>
            <person name="Brown C.T."/>
            <person name="Hug L.A."/>
            <person name="Sharon I."/>
            <person name="Castelle C.J."/>
            <person name="Probst A.J."/>
            <person name="Thomas B.C."/>
            <person name="Singh A."/>
            <person name="Wilkins M.J."/>
            <person name="Karaoz U."/>
            <person name="Brodie E.L."/>
            <person name="Williams K.H."/>
            <person name="Hubbard S.S."/>
            <person name="Banfield J.F."/>
        </authorList>
    </citation>
    <scope>NUCLEOTIDE SEQUENCE [LARGE SCALE GENOMIC DNA]</scope>
</reference>
<evidence type="ECO:0000256" key="8">
    <source>
        <dbReference type="ARBA" id="ARBA00023186"/>
    </source>
</evidence>
<dbReference type="InterPro" id="IPR028055">
    <property type="entry name" value="YidC/Oxa/ALB_C"/>
</dbReference>
<keyword evidence="7 10" id="KW-0472">Membrane</keyword>
<comment type="caution">
    <text evidence="12">The sequence shown here is derived from an EMBL/GenBank/DDBJ whole genome shotgun (WGS) entry which is preliminary data.</text>
</comment>
<evidence type="ECO:0000256" key="9">
    <source>
        <dbReference type="RuleBase" id="RU003945"/>
    </source>
</evidence>
<dbReference type="Proteomes" id="UP000178429">
    <property type="component" value="Unassembled WGS sequence"/>
</dbReference>
<evidence type="ECO:0000256" key="5">
    <source>
        <dbReference type="ARBA" id="ARBA00022927"/>
    </source>
</evidence>
<feature type="transmembrane region" description="Helical" evidence="10">
    <location>
        <begin position="159"/>
        <end position="178"/>
    </location>
</feature>
<evidence type="ECO:0000313" key="12">
    <source>
        <dbReference type="EMBL" id="OGM70064.1"/>
    </source>
</evidence>